<dbReference type="InterPro" id="IPR039650">
    <property type="entry name" value="HdrA-like"/>
</dbReference>
<evidence type="ECO:0000313" key="10">
    <source>
        <dbReference type="EMBL" id="MQL51507.1"/>
    </source>
</evidence>
<dbReference type="SUPFAM" id="SSF51905">
    <property type="entry name" value="FAD/NAD(P)-binding domain"/>
    <property type="match status" value="1"/>
</dbReference>
<dbReference type="Proteomes" id="UP000441717">
    <property type="component" value="Unassembled WGS sequence"/>
</dbReference>
<keyword evidence="6" id="KW-0560">Oxidoreductase</keyword>
<evidence type="ECO:0000256" key="2">
    <source>
        <dbReference type="ARBA" id="ARBA00006561"/>
    </source>
</evidence>
<dbReference type="GO" id="GO:0046872">
    <property type="term" value="F:metal ion binding"/>
    <property type="evidence" value="ECO:0007669"/>
    <property type="project" value="UniProtKB-KW"/>
</dbReference>
<dbReference type="Pfam" id="PF13187">
    <property type="entry name" value="Fer4_9"/>
    <property type="match status" value="1"/>
</dbReference>
<dbReference type="PROSITE" id="PS51379">
    <property type="entry name" value="4FE4S_FER_2"/>
    <property type="match status" value="4"/>
</dbReference>
<keyword evidence="7" id="KW-0408">Iron</keyword>
<feature type="domain" description="4Fe-4S ferredoxin-type" evidence="9">
    <location>
        <begin position="959"/>
        <end position="988"/>
    </location>
</feature>
<name>A0A6N7IPK5_9FIRM</name>
<organism evidence="10 11">
    <name type="scientific">Desulfofundulus thermobenzoicus</name>
    <dbReference type="NCBI Taxonomy" id="29376"/>
    <lineage>
        <taxon>Bacteria</taxon>
        <taxon>Bacillati</taxon>
        <taxon>Bacillota</taxon>
        <taxon>Clostridia</taxon>
        <taxon>Eubacteriales</taxon>
        <taxon>Peptococcaceae</taxon>
        <taxon>Desulfofundulus</taxon>
    </lineage>
</organism>
<keyword evidence="4" id="KW-0479">Metal-binding</keyword>
<evidence type="ECO:0000313" key="11">
    <source>
        <dbReference type="Proteomes" id="UP000441717"/>
    </source>
</evidence>
<dbReference type="SUPFAM" id="SSF51971">
    <property type="entry name" value="Nucleotide-binding domain"/>
    <property type="match status" value="1"/>
</dbReference>
<gene>
    <name evidence="10" type="ORF">GFC01_04350</name>
</gene>
<dbReference type="GO" id="GO:0051539">
    <property type="term" value="F:4 iron, 4 sulfur cluster binding"/>
    <property type="evidence" value="ECO:0007669"/>
    <property type="project" value="UniProtKB-KW"/>
</dbReference>
<comment type="cofactor">
    <cofactor evidence="1">
        <name>FAD</name>
        <dbReference type="ChEBI" id="CHEBI:57692"/>
    </cofactor>
</comment>
<dbReference type="InterPro" id="IPR017896">
    <property type="entry name" value="4Fe4S_Fe-S-bd"/>
</dbReference>
<protein>
    <submittedName>
        <fullName evidence="10">FAD-binding protein</fullName>
    </submittedName>
</protein>
<dbReference type="Pfam" id="PF07992">
    <property type="entry name" value="Pyr_redox_2"/>
    <property type="match status" value="2"/>
</dbReference>
<evidence type="ECO:0000256" key="6">
    <source>
        <dbReference type="ARBA" id="ARBA00023002"/>
    </source>
</evidence>
<keyword evidence="5" id="KW-0285">Flavoprotein</keyword>
<dbReference type="PROSITE" id="PS00198">
    <property type="entry name" value="4FE4S_FER_1"/>
    <property type="match status" value="2"/>
</dbReference>
<dbReference type="PANTHER" id="PTHR43498:SF1">
    <property type="entry name" value="COB--COM HETERODISULFIDE REDUCTASE IRON-SULFUR SUBUNIT A"/>
    <property type="match status" value="1"/>
</dbReference>
<evidence type="ECO:0000259" key="9">
    <source>
        <dbReference type="PROSITE" id="PS51379"/>
    </source>
</evidence>
<dbReference type="AlphaFoldDB" id="A0A6N7IPK5"/>
<keyword evidence="11" id="KW-1185">Reference proteome</keyword>
<dbReference type="Pfam" id="PF12838">
    <property type="entry name" value="Fer4_7"/>
    <property type="match status" value="1"/>
</dbReference>
<dbReference type="EMBL" id="WHYR01000008">
    <property type="protein sequence ID" value="MQL51507.1"/>
    <property type="molecule type" value="Genomic_DNA"/>
</dbReference>
<dbReference type="GO" id="GO:0016491">
    <property type="term" value="F:oxidoreductase activity"/>
    <property type="evidence" value="ECO:0007669"/>
    <property type="project" value="UniProtKB-KW"/>
</dbReference>
<feature type="domain" description="4Fe-4S ferredoxin-type" evidence="9">
    <location>
        <begin position="102"/>
        <end position="132"/>
    </location>
</feature>
<comment type="caution">
    <text evidence="10">The sequence shown here is derived from an EMBL/GenBank/DDBJ whole genome shotgun (WGS) entry which is preliminary data.</text>
</comment>
<dbReference type="InterPro" id="IPR023753">
    <property type="entry name" value="FAD/NAD-binding_dom"/>
</dbReference>
<dbReference type="SUPFAM" id="SSF54862">
    <property type="entry name" value="4Fe-4S ferredoxins"/>
    <property type="match status" value="1"/>
</dbReference>
<dbReference type="InterPro" id="IPR017900">
    <property type="entry name" value="4Fe4S_Fe_S_CS"/>
</dbReference>
<keyword evidence="8" id="KW-0411">Iron-sulfur</keyword>
<evidence type="ECO:0000256" key="4">
    <source>
        <dbReference type="ARBA" id="ARBA00022723"/>
    </source>
</evidence>
<evidence type="ECO:0000256" key="8">
    <source>
        <dbReference type="ARBA" id="ARBA00023014"/>
    </source>
</evidence>
<reference evidence="10 11" key="1">
    <citation type="submission" date="2019-10" db="EMBL/GenBank/DDBJ databases">
        <title>Comparative genomics of sulfur disproportionating microorganisms.</title>
        <authorList>
            <person name="Ward L.M."/>
            <person name="Bertran E."/>
            <person name="Johnston D."/>
        </authorList>
    </citation>
    <scope>NUCLEOTIDE SEQUENCE [LARGE SCALE GENOMIC DNA]</scope>
    <source>
        <strain evidence="10 11">DSM 14055</strain>
    </source>
</reference>
<feature type="domain" description="4Fe-4S ferredoxin-type" evidence="9">
    <location>
        <begin position="149"/>
        <end position="178"/>
    </location>
</feature>
<feature type="domain" description="4Fe-4S ferredoxin-type" evidence="9">
    <location>
        <begin position="928"/>
        <end position="957"/>
    </location>
</feature>
<keyword evidence="5" id="KW-0274">FAD</keyword>
<proteinExistence type="inferred from homology"/>
<evidence type="ECO:0000256" key="3">
    <source>
        <dbReference type="ARBA" id="ARBA00022485"/>
    </source>
</evidence>
<dbReference type="PANTHER" id="PTHR43498">
    <property type="entry name" value="FERREDOXIN:COB-COM HETERODISULFIDE REDUCTASE SUBUNIT A"/>
    <property type="match status" value="1"/>
</dbReference>
<evidence type="ECO:0000256" key="5">
    <source>
        <dbReference type="ARBA" id="ARBA00022827"/>
    </source>
</evidence>
<dbReference type="Gene3D" id="3.50.50.60">
    <property type="entry name" value="FAD/NAD(P)-binding domain"/>
    <property type="match status" value="1"/>
</dbReference>
<dbReference type="Gene3D" id="3.40.50.720">
    <property type="entry name" value="NAD(P)-binding Rossmann-like Domain"/>
    <property type="match status" value="1"/>
</dbReference>
<comment type="similarity">
    <text evidence="2">Belongs to the HdrA family.</text>
</comment>
<evidence type="ECO:0000256" key="7">
    <source>
        <dbReference type="ARBA" id="ARBA00023004"/>
    </source>
</evidence>
<keyword evidence="3" id="KW-0004">4Fe-4S</keyword>
<dbReference type="InterPro" id="IPR036188">
    <property type="entry name" value="FAD/NAD-bd_sf"/>
</dbReference>
<sequence>MSTSSRPSGAVVVIGSGISGMQSALDLAEAGFKVYVVERGPAVAGHMPMLDKTFPTNDCSMCILSPRVADLGRHHNIEVLTLTEVTGLDGEPGDFTLSLYRHPRYVDESRCVSCGRCEQVCPREVPGEFNQGLAPRKVIYKPYAQAFPNAYVIDPQACVRCGACAEKCARKAIDHEMQGQERQIRAGAVILSPGFELFDPVSRPELGYGRFPNVVTSLQFERILSASGPYEGHLVRPSDGREPRRVAWLQCVGSREPRTGINYCSAVCCMYATKEAMVAREHSPGLETAIFYMDMRAYGKGFEQYYRRAREEYGVRYVPCVISEIKEVPGSRNLLLRYRDSGGAFREEEFDLVVLSAGMRPARGSGELAGVLGVELDGSGYCRHEEFNPVVTSRPGVYASGTFAGPRDIPETVTAASAAAGYVSRLLSAARHSETRVKEYPPERDVHREPPRVGVFVCNCGINIGSVVRVPEVVEYARTLPGVVYAGEFLFACAQDSLEKIRKIIASRNLNRVVVASCTPRTHAPLFQSVLKEAGLNPHLYEHVNIREHSSWVHRDQPAAATAKAKDLVRMAVARVRLLTPIGQTYTGINRSALVVGGGVAGLTAALSLAEQGYRTHLVEKEEALGGNARHLYYTLGGSDPQRYLRELTEKVTGHPLIRVYTGSTVVEAGGYPGNYHSRIKTPAGEMAIEHGAVVIATGAREARTEEYLYGKHPAVVTQRELEERLHRGEANDLGTVVMIQCVGSRTDQRPYCSRICCSQAIKNALKLKELDPRVRIFILYRDIRVYGLNEQYYTAARQKGIIFIRYGVEQKPVVEAAGDGLVVRVADPVLGAELAIEPDLLVLSTGVVPGEDNARLSQLFKVPLNGDGFFLEAHMKLRPVDFAAEGMYLCGLAHSPGLLGECITQANAAAMRAVTLLARDRLANVAETATVDEEICAGCGMCLKVCDYQARSLDPVRRVVEVNAALCQGCGACVAACPNGASRQKGYEKAQLLAMLEAV</sequence>
<evidence type="ECO:0000256" key="1">
    <source>
        <dbReference type="ARBA" id="ARBA00001974"/>
    </source>
</evidence>
<dbReference type="Gene3D" id="3.30.70.20">
    <property type="match status" value="3"/>
</dbReference>
<dbReference type="RefSeq" id="WP_341473750.1">
    <property type="nucleotide sequence ID" value="NZ_WHYR01000008.1"/>
</dbReference>
<accession>A0A6N7IPK5</accession>